<reference evidence="1 2" key="1">
    <citation type="submission" date="2017-05" db="EMBL/GenBank/DDBJ databases">
        <authorList>
            <person name="Varghese N."/>
            <person name="Submissions S."/>
        </authorList>
    </citation>
    <scope>NUCLEOTIDE SEQUENCE [LARGE SCALE GENOMIC DNA]</scope>
    <source>
        <strain evidence="1 2">DSM 21342</strain>
    </source>
</reference>
<proteinExistence type="predicted"/>
<dbReference type="Proteomes" id="UP000315971">
    <property type="component" value="Unassembled WGS sequence"/>
</dbReference>
<name>A0A521DKV1_9SPHI</name>
<organism evidence="1 2">
    <name type="scientific">Solitalea koreensis</name>
    <dbReference type="NCBI Taxonomy" id="543615"/>
    <lineage>
        <taxon>Bacteria</taxon>
        <taxon>Pseudomonadati</taxon>
        <taxon>Bacteroidota</taxon>
        <taxon>Sphingobacteriia</taxon>
        <taxon>Sphingobacteriales</taxon>
        <taxon>Sphingobacteriaceae</taxon>
        <taxon>Solitalea</taxon>
    </lineage>
</organism>
<evidence type="ECO:0000313" key="1">
    <source>
        <dbReference type="EMBL" id="SMO72353.1"/>
    </source>
</evidence>
<protein>
    <submittedName>
        <fullName evidence="1">Uncharacterized protein</fullName>
    </submittedName>
</protein>
<evidence type="ECO:0000313" key="2">
    <source>
        <dbReference type="Proteomes" id="UP000315971"/>
    </source>
</evidence>
<dbReference type="EMBL" id="FXSZ01000007">
    <property type="protein sequence ID" value="SMO72353.1"/>
    <property type="molecule type" value="Genomic_DNA"/>
</dbReference>
<dbReference type="AlphaFoldDB" id="A0A521DKV1"/>
<accession>A0A521DKV1</accession>
<sequence>MDACINYIDETKKTTNEKIRKFNSLWDSLKVDPKNSLIDLTICVSVNLFFSYLPIQS</sequence>
<gene>
    <name evidence="1" type="ORF">SAMN06265350_107107</name>
</gene>
<keyword evidence="2" id="KW-1185">Reference proteome</keyword>